<evidence type="ECO:0000313" key="4">
    <source>
        <dbReference type="Proteomes" id="UP000220605"/>
    </source>
</evidence>
<dbReference type="Proteomes" id="UP000220605">
    <property type="component" value="Chromosome 14"/>
</dbReference>
<dbReference type="EMBL" id="CAJZCX010000003">
    <property type="protein sequence ID" value="CAG9472693.1"/>
    <property type="molecule type" value="Genomic_DNA"/>
</dbReference>
<sequence>MDHILKNFEDFFFKYKSIFKDNLNEYHQQYSQKCQNSGPIYIGESGSFSLPCIRCMKYLESLDSTYNDADNQKKEGILYLFIWLYDNELRQNIYSKENPLNIYENLLKEYEEIRWDTHTNILNIFYQKIKNIINSDIKDIYHLYYKLYKLKKDEECNINNSQCAKACYDLYDTYNKTRCVNNNSSDFCTKLGNFWKEHEEYINQSITCNGNIICLLYLKKPYLSVILTMVFISSIISIILFILYKFTPIGSRIRTTRKSKKNIWNNLDQEMYNIPDYTEMSNNNSKKKPYNLAYQSIAHSL</sequence>
<evidence type="ECO:0000313" key="3">
    <source>
        <dbReference type="EMBL" id="VUZ99251.1"/>
    </source>
</evidence>
<organism evidence="3 4">
    <name type="scientific">Plasmodium vivax</name>
    <name type="common">malaria parasite P. vivax</name>
    <dbReference type="NCBI Taxonomy" id="5855"/>
    <lineage>
        <taxon>Eukaryota</taxon>
        <taxon>Sar</taxon>
        <taxon>Alveolata</taxon>
        <taxon>Apicomplexa</taxon>
        <taxon>Aconoidasida</taxon>
        <taxon>Haemosporida</taxon>
        <taxon>Plasmodiidae</taxon>
        <taxon>Plasmodium</taxon>
        <taxon>Plasmodium (Plasmodium)</taxon>
    </lineage>
</organism>
<name>A0A565A3A6_PLAVI</name>
<dbReference type="VEuPathDB" id="PlasmoDB:PVPAM_000024200"/>
<reference evidence="4" key="1">
    <citation type="submission" date="2016-07" db="EMBL/GenBank/DDBJ databases">
        <authorList>
            <consortium name="Pathogen Informatics"/>
        </authorList>
    </citation>
    <scope>NUCLEOTIDE SEQUENCE [LARGE SCALE GENOMIC DNA]</scope>
    <source>
        <strain evidence="2">PvW1</strain>
    </source>
</reference>
<reference evidence="3" key="2">
    <citation type="submission" date="2019-07" db="EMBL/GenBank/DDBJ databases">
        <authorList>
            <consortium name="Pathogen Informatics"/>
        </authorList>
    </citation>
    <scope>NUCLEOTIDE SEQUENCE</scope>
</reference>
<dbReference type="AlphaFoldDB" id="A0A565A3A6"/>
<evidence type="ECO:0000256" key="1">
    <source>
        <dbReference type="SAM" id="Phobius"/>
    </source>
</evidence>
<keyword evidence="1" id="KW-0812">Transmembrane</keyword>
<dbReference type="VEuPathDB" id="PlasmoDB:PVW1_140079900"/>
<dbReference type="Proteomes" id="UP000779233">
    <property type="component" value="Unassembled WGS sequence"/>
</dbReference>
<keyword evidence="1" id="KW-1133">Transmembrane helix</keyword>
<evidence type="ECO:0000313" key="2">
    <source>
        <dbReference type="EMBL" id="CAG9472693.1"/>
    </source>
</evidence>
<dbReference type="VEuPathDB" id="PlasmoDB:PVP01_1472900"/>
<proteinExistence type="predicted"/>
<gene>
    <name evidence="3" type="ORF">PVP01_1472900</name>
    <name evidence="2" type="ORF">PVW1_140079900</name>
</gene>
<feature type="transmembrane region" description="Helical" evidence="1">
    <location>
        <begin position="222"/>
        <end position="244"/>
    </location>
</feature>
<dbReference type="InterPro" id="IPR008780">
    <property type="entry name" value="Plasmodium_Vir"/>
</dbReference>
<keyword evidence="1" id="KW-0472">Membrane</keyword>
<protein>
    <submittedName>
        <fullName evidence="2">(malaria parasite P. vivax) hypothetical protein</fullName>
    </submittedName>
    <submittedName>
        <fullName evidence="3">VIR protein</fullName>
    </submittedName>
</protein>
<dbReference type="EMBL" id="LT635625">
    <property type="protein sequence ID" value="VUZ99251.1"/>
    <property type="molecule type" value="Genomic_DNA"/>
</dbReference>
<dbReference type="Pfam" id="PF05795">
    <property type="entry name" value="Plasmodium_Vir"/>
    <property type="match status" value="1"/>
</dbReference>
<dbReference type="OrthoDB" id="381216at2759"/>
<accession>A0A565A3A6</accession>